<keyword evidence="1" id="KW-0378">Hydrolase</keyword>
<protein>
    <submittedName>
        <fullName evidence="3">Esterase</fullName>
    </submittedName>
</protein>
<dbReference type="PRINTS" id="PR00111">
    <property type="entry name" value="ABHYDROLASE"/>
</dbReference>
<keyword evidence="4" id="KW-1185">Reference proteome</keyword>
<dbReference type="GO" id="GO:0016787">
    <property type="term" value="F:hydrolase activity"/>
    <property type="evidence" value="ECO:0007669"/>
    <property type="project" value="UniProtKB-KW"/>
</dbReference>
<proteinExistence type="predicted"/>
<dbReference type="PANTHER" id="PTHR46118:SF4">
    <property type="entry name" value="PROTEIN ABHD11"/>
    <property type="match status" value="1"/>
</dbReference>
<dbReference type="eggNOG" id="COG0596">
    <property type="taxonomic scope" value="Bacteria"/>
</dbReference>
<feature type="domain" description="AB hydrolase-1" evidence="2">
    <location>
        <begin position="14"/>
        <end position="245"/>
    </location>
</feature>
<evidence type="ECO:0000313" key="4">
    <source>
        <dbReference type="Proteomes" id="UP000027725"/>
    </source>
</evidence>
<evidence type="ECO:0000259" key="2">
    <source>
        <dbReference type="Pfam" id="PF00561"/>
    </source>
</evidence>
<dbReference type="InterPro" id="IPR000639">
    <property type="entry name" value="Epox_hydrolase-like"/>
</dbReference>
<dbReference type="Gene3D" id="3.40.50.1820">
    <property type="entry name" value="alpha/beta hydrolase"/>
    <property type="match status" value="1"/>
</dbReference>
<dbReference type="RefSeq" id="WP_038067305.1">
    <property type="nucleotide sequence ID" value="NZ_FOVB01000001.1"/>
</dbReference>
<name>A0A074U317_9RHOB</name>
<dbReference type="AlphaFoldDB" id="A0A074U317"/>
<dbReference type="InterPro" id="IPR029058">
    <property type="entry name" value="AB_hydrolase_fold"/>
</dbReference>
<sequence length="257" mass="28123">MLNTVIHGAPSDAPPLLIAPGLFGSARNWTVIAKRLSEKRQVIALDMRNHGDSFWDDDHSYKALAADLAEVIEAHGGQADVLGHSMGGKAAMMLAFTHPDHLRRLIVADMAPRAYAHGDGHLALIEAMQALDLAALETRGQADDALGEQVQDPGTRAFLLQSLSLRDGPAHWKFNLDALAANMPQIIGWPETASDAHFDGKTLFLTGANSDFVTDQDHETIRTLFPKAMFKELKDAGHWLHAERPREVETIVDAFLE</sequence>
<dbReference type="SUPFAM" id="SSF53474">
    <property type="entry name" value="alpha/beta-Hydrolases"/>
    <property type="match status" value="1"/>
</dbReference>
<comment type="caution">
    <text evidence="3">The sequence shown here is derived from an EMBL/GenBank/DDBJ whole genome shotgun (WGS) entry which is preliminary data.</text>
</comment>
<accession>A0A074U317</accession>
<organism evidence="3 4">
    <name type="scientific">Thioclava dalianensis</name>
    <dbReference type="NCBI Taxonomy" id="1185766"/>
    <lineage>
        <taxon>Bacteria</taxon>
        <taxon>Pseudomonadati</taxon>
        <taxon>Pseudomonadota</taxon>
        <taxon>Alphaproteobacteria</taxon>
        <taxon>Rhodobacterales</taxon>
        <taxon>Paracoccaceae</taxon>
        <taxon>Thioclava</taxon>
    </lineage>
</organism>
<dbReference type="OrthoDB" id="9808398at2"/>
<gene>
    <name evidence="3" type="ORF">DL1_05580</name>
</gene>
<dbReference type="Pfam" id="PF00561">
    <property type="entry name" value="Abhydrolase_1"/>
    <property type="match status" value="1"/>
</dbReference>
<dbReference type="PRINTS" id="PR00412">
    <property type="entry name" value="EPOXHYDRLASE"/>
</dbReference>
<evidence type="ECO:0000313" key="3">
    <source>
        <dbReference type="EMBL" id="KEP69062.1"/>
    </source>
</evidence>
<reference evidence="3 4" key="1">
    <citation type="submission" date="2014-03" db="EMBL/GenBank/DDBJ databases">
        <title>The draft genome sequence of Thioclava dalianensis DLFJ1-1.</title>
        <authorList>
            <person name="Lai Q."/>
            <person name="Shao Z."/>
        </authorList>
    </citation>
    <scope>NUCLEOTIDE SEQUENCE [LARGE SCALE GENOMIC DNA]</scope>
    <source>
        <strain evidence="3 4">DLFJ1-1</strain>
    </source>
</reference>
<evidence type="ECO:0000256" key="1">
    <source>
        <dbReference type="ARBA" id="ARBA00022801"/>
    </source>
</evidence>
<dbReference type="PANTHER" id="PTHR46118">
    <property type="entry name" value="PROTEIN ABHD11"/>
    <property type="match status" value="1"/>
</dbReference>
<dbReference type="EMBL" id="JHEH01000018">
    <property type="protein sequence ID" value="KEP69062.1"/>
    <property type="molecule type" value="Genomic_DNA"/>
</dbReference>
<dbReference type="InterPro" id="IPR000073">
    <property type="entry name" value="AB_hydrolase_1"/>
</dbReference>
<dbReference type="Proteomes" id="UP000027725">
    <property type="component" value="Unassembled WGS sequence"/>
</dbReference>
<dbReference type="STRING" id="1185766.SAMN05216224_101539"/>